<proteinExistence type="predicted"/>
<dbReference type="Gene3D" id="2.60.120.10">
    <property type="entry name" value="Jelly Rolls"/>
    <property type="match status" value="2"/>
</dbReference>
<dbReference type="RefSeq" id="WP_019469935.1">
    <property type="nucleotide sequence ID" value="NZ_BKAS01000002.1"/>
</dbReference>
<accession>A0A0M2NZI2</accession>
<dbReference type="PATRIC" id="fig|74704.6.peg.437"/>
<reference evidence="2 3" key="1">
    <citation type="submission" date="2015-03" db="EMBL/GenBank/DDBJ databases">
        <title>Genome Assembly of Staphylococcus cohnii subsp. cohnii strain G22B2.</title>
        <authorList>
            <person name="Nair G."/>
            <person name="Kaur G."/>
            <person name="Khatri I."/>
            <person name="Singh N.K."/>
            <person name="Sathyabama S."/>
            <person name="Maurya S.K."/>
            <person name="Subramanian S."/>
            <person name="Agrewala J.N."/>
            <person name="Mayilraj S."/>
        </authorList>
    </citation>
    <scope>NUCLEOTIDE SEQUENCE [LARGE SCALE GENOMIC DNA]</scope>
    <source>
        <strain evidence="2 3">G22B2</strain>
    </source>
</reference>
<evidence type="ECO:0000313" key="3">
    <source>
        <dbReference type="Proteomes" id="UP000034455"/>
    </source>
</evidence>
<gene>
    <name evidence="2" type="ORF">UF66_0423</name>
</gene>
<evidence type="ECO:0000313" key="2">
    <source>
        <dbReference type="EMBL" id="KKI63934.1"/>
    </source>
</evidence>
<dbReference type="CDD" id="cd02211">
    <property type="entry name" value="cupin_UGlyAH_N"/>
    <property type="match status" value="1"/>
</dbReference>
<dbReference type="GO" id="GO:0071522">
    <property type="term" value="F:ureidoglycine aminohydrolase activity"/>
    <property type="evidence" value="ECO:0007669"/>
    <property type="project" value="InterPro"/>
</dbReference>
<protein>
    <submittedName>
        <fullName evidence="2">Ureidoglycine aminohydrolase</fullName>
    </submittedName>
</protein>
<sequence length="262" mass="29515">MGYINHNQGYREGLLETRSVIKKDNYAVITPDGLVNNVVPGFEDCDVTILGSPRLGARFVDYLVTLKNQGGNRQGFGGDGVQTFIYVEYGNINAYADDKKYESSAGGYLYVPSHQVMTFENSNQNNDSRVFLYKKRYQPLEGYTPEVVTGNVNDMVQEPYEGMEEVKILDLLPKELAYDMNIHILSFKPGASHGYIETHVQEHGAYVLSGRGMYNLDNEWQPVDKGDYIFMGAYAPQATYAVGLDEPFAYIYSKDANRDIEI</sequence>
<dbReference type="InterPro" id="IPR017627">
    <property type="entry name" value="UGHY"/>
</dbReference>
<organism evidence="2 3">
    <name type="scientific">Staphylococcus cohnii subsp. cohnii</name>
    <dbReference type="NCBI Taxonomy" id="74704"/>
    <lineage>
        <taxon>Bacteria</taxon>
        <taxon>Bacillati</taxon>
        <taxon>Bacillota</taxon>
        <taxon>Bacilli</taxon>
        <taxon>Bacillales</taxon>
        <taxon>Staphylococcaceae</taxon>
        <taxon>Staphylococcus</taxon>
        <taxon>Staphylococcus cohnii species complex</taxon>
    </lineage>
</organism>
<dbReference type="Pfam" id="PF07883">
    <property type="entry name" value="Cupin_2"/>
    <property type="match status" value="1"/>
</dbReference>
<dbReference type="PANTHER" id="PTHR34571">
    <property type="entry name" value="(S)-UREIDOGLYCINE AMINOHYDROLASE"/>
    <property type="match status" value="1"/>
</dbReference>
<dbReference type="InterPro" id="IPR011051">
    <property type="entry name" value="RmlC_Cupin_sf"/>
</dbReference>
<dbReference type="PANTHER" id="PTHR34571:SF1">
    <property type="entry name" value="(S)-UREIDOGLYCINE AMINOHYDROLASE"/>
    <property type="match status" value="1"/>
</dbReference>
<keyword evidence="2" id="KW-0378">Hydrolase</keyword>
<dbReference type="AlphaFoldDB" id="A0A0M2NZI2"/>
<dbReference type="SUPFAM" id="SSF51182">
    <property type="entry name" value="RmlC-like cupins"/>
    <property type="match status" value="1"/>
</dbReference>
<dbReference type="InterPro" id="IPR044697">
    <property type="entry name" value="UGlyAH_cupin_C"/>
</dbReference>
<dbReference type="InterPro" id="IPR014710">
    <property type="entry name" value="RmlC-like_jellyroll"/>
</dbReference>
<dbReference type="NCBIfam" id="TIGR03214">
    <property type="entry name" value="ura-cupin"/>
    <property type="match status" value="1"/>
</dbReference>
<comment type="caution">
    <text evidence="2">The sequence shown here is derived from an EMBL/GenBank/DDBJ whole genome shotgun (WGS) entry which is preliminary data.</text>
</comment>
<dbReference type="EMBL" id="LAKJ01000012">
    <property type="protein sequence ID" value="KKI63934.1"/>
    <property type="molecule type" value="Genomic_DNA"/>
</dbReference>
<dbReference type="GeneID" id="58098594"/>
<dbReference type="CDD" id="cd02212">
    <property type="entry name" value="cupin_UGlyAH_C"/>
    <property type="match status" value="1"/>
</dbReference>
<evidence type="ECO:0000259" key="1">
    <source>
        <dbReference type="Pfam" id="PF07883"/>
    </source>
</evidence>
<dbReference type="Proteomes" id="UP000034455">
    <property type="component" value="Unassembled WGS sequence"/>
</dbReference>
<dbReference type="InterPro" id="IPR044704">
    <property type="entry name" value="UGlyAH_cupin_N"/>
</dbReference>
<feature type="domain" description="Cupin type-2" evidence="1">
    <location>
        <begin position="185"/>
        <end position="241"/>
    </location>
</feature>
<name>A0A0M2NZI2_STACC</name>
<dbReference type="InterPro" id="IPR013096">
    <property type="entry name" value="Cupin_2"/>
</dbReference>